<evidence type="ECO:0000313" key="3">
    <source>
        <dbReference type="WBParaSite" id="maker-unitig_25752-snap-gene-0.2-mRNA-1"/>
    </source>
</evidence>
<keyword evidence="2" id="KW-1185">Reference proteome</keyword>
<evidence type="ECO:0000256" key="1">
    <source>
        <dbReference type="SAM" id="MobiDB-lite"/>
    </source>
</evidence>
<evidence type="ECO:0000313" key="2">
    <source>
        <dbReference type="Proteomes" id="UP000095280"/>
    </source>
</evidence>
<reference evidence="3" key="1">
    <citation type="submission" date="2016-11" db="UniProtKB">
        <authorList>
            <consortium name="WormBaseParasite"/>
        </authorList>
    </citation>
    <scope>IDENTIFICATION</scope>
</reference>
<organism evidence="2 3">
    <name type="scientific">Macrostomum lignano</name>
    <dbReference type="NCBI Taxonomy" id="282301"/>
    <lineage>
        <taxon>Eukaryota</taxon>
        <taxon>Metazoa</taxon>
        <taxon>Spiralia</taxon>
        <taxon>Lophotrochozoa</taxon>
        <taxon>Platyhelminthes</taxon>
        <taxon>Rhabditophora</taxon>
        <taxon>Macrostomorpha</taxon>
        <taxon>Macrostomida</taxon>
        <taxon>Macrostomidae</taxon>
        <taxon>Macrostomum</taxon>
    </lineage>
</organism>
<feature type="compositionally biased region" description="Basic and acidic residues" evidence="1">
    <location>
        <begin position="21"/>
        <end position="33"/>
    </location>
</feature>
<feature type="region of interest" description="Disordered" evidence="1">
    <location>
        <begin position="1"/>
        <end position="45"/>
    </location>
</feature>
<dbReference type="WBParaSite" id="maker-unitig_25752-snap-gene-0.2-mRNA-1">
    <property type="protein sequence ID" value="maker-unitig_25752-snap-gene-0.2-mRNA-1"/>
    <property type="gene ID" value="maker-unitig_25752-snap-gene-0.2"/>
</dbReference>
<dbReference type="AlphaFoldDB" id="A0A1I8FA32"/>
<accession>A0A1I8FA32</accession>
<protein>
    <submittedName>
        <fullName evidence="3">Uncharacterized protein</fullName>
    </submittedName>
</protein>
<proteinExistence type="predicted"/>
<sequence length="166" mass="18650">MLMRHRGYPRSSSHASTVGDIRPRQRRTDREESLAQAANQRLPSTLRPPRHSICCTSASWTCPDIRDAAPASLFALRICCTAKNGFQEMTVCQDLSVLQSADSRSLPGQFLNASAHCGGRSTAVPARPSMTGAVQYLFCPQPRRRHLRVRIVHNENRWRMRSLPIL</sequence>
<dbReference type="Proteomes" id="UP000095280">
    <property type="component" value="Unplaced"/>
</dbReference>
<name>A0A1I8FA32_9PLAT</name>